<protein>
    <submittedName>
        <fullName evidence="1">Uncharacterized protein</fullName>
    </submittedName>
</protein>
<reference evidence="1" key="1">
    <citation type="submission" date="2019-05" db="EMBL/GenBank/DDBJ databases">
        <title>Revised genome assembly of Burkholderiaceae (previously Ralstonia) sp. PBA.</title>
        <authorList>
            <person name="Gan H.M."/>
        </authorList>
    </citation>
    <scope>NUCLEOTIDE SEQUENCE</scope>
    <source>
        <strain evidence="1">PBA</strain>
    </source>
</reference>
<proteinExistence type="predicted"/>
<gene>
    <name evidence="1" type="ORF">MW7_004225</name>
</gene>
<evidence type="ECO:0000313" key="1">
    <source>
        <dbReference type="EMBL" id="TMS59084.1"/>
    </source>
</evidence>
<dbReference type="EMBL" id="AKCV02000013">
    <property type="protein sequence ID" value="TMS59084.1"/>
    <property type="molecule type" value="Genomic_DNA"/>
</dbReference>
<name>A0ACD3SS24_9BURK</name>
<evidence type="ECO:0000313" key="2">
    <source>
        <dbReference type="Proteomes" id="UP000004277"/>
    </source>
</evidence>
<keyword evidence="2" id="KW-1185">Reference proteome</keyword>
<organism evidence="1 2">
    <name type="scientific">Imbroritus primus</name>
    <dbReference type="NCBI Taxonomy" id="3058603"/>
    <lineage>
        <taxon>Bacteria</taxon>
        <taxon>Pseudomonadati</taxon>
        <taxon>Pseudomonadota</taxon>
        <taxon>Betaproteobacteria</taxon>
        <taxon>Burkholderiales</taxon>
        <taxon>Burkholderiaceae</taxon>
        <taxon>Imbroritus</taxon>
    </lineage>
</organism>
<sequence>MKPLRLLLVSVMALFATGHALATDLVTYPIAEALAMQAARDKLDPQIQLNFARQASEVVRGNRRDEWRVVARNRRPVNGVSHTAFPESQMTEKEVCQLTFVQALKDLQNKARVAGVQSVEQITSGWAQNDMASDSLFTCAVGVATIGIQLRARAQQR</sequence>
<comment type="caution">
    <text evidence="1">The sequence shown here is derived from an EMBL/GenBank/DDBJ whole genome shotgun (WGS) entry which is preliminary data.</text>
</comment>
<dbReference type="Proteomes" id="UP000004277">
    <property type="component" value="Unassembled WGS sequence"/>
</dbReference>
<accession>A0ACD3SS24</accession>